<dbReference type="InterPro" id="IPR036412">
    <property type="entry name" value="HAD-like_sf"/>
</dbReference>
<keyword evidence="3" id="KW-0460">Magnesium</keyword>
<reference evidence="5" key="1">
    <citation type="journal article" date="2012" name="PLoS ONE">
        <title>Gene sets for utilization of primary and secondary nutrition supplies in the distal gut of endangered iberian lynx.</title>
        <authorList>
            <person name="Alcaide M."/>
            <person name="Messina E."/>
            <person name="Richter M."/>
            <person name="Bargiela R."/>
            <person name="Peplies J."/>
            <person name="Huws S.A."/>
            <person name="Newbold C.J."/>
            <person name="Golyshin P.N."/>
            <person name="Simon M.A."/>
            <person name="Lopez G."/>
            <person name="Yakimov M.M."/>
            <person name="Ferrer M."/>
        </authorList>
    </citation>
    <scope>NUCLEOTIDE SEQUENCE</scope>
</reference>
<dbReference type="InterPro" id="IPR023214">
    <property type="entry name" value="HAD_sf"/>
</dbReference>
<accession>J9G5Z3</accession>
<dbReference type="InterPro" id="IPR041492">
    <property type="entry name" value="HAD_2"/>
</dbReference>
<dbReference type="InterPro" id="IPR050155">
    <property type="entry name" value="HAD-like_hydrolase_sf"/>
</dbReference>
<organism evidence="5">
    <name type="scientific">gut metagenome</name>
    <dbReference type="NCBI Taxonomy" id="749906"/>
    <lineage>
        <taxon>unclassified sequences</taxon>
        <taxon>metagenomes</taxon>
        <taxon>organismal metagenomes</taxon>
    </lineage>
</organism>
<proteinExistence type="predicted"/>
<feature type="non-terminal residue" evidence="5">
    <location>
        <position position="122"/>
    </location>
</feature>
<dbReference type="GO" id="GO:0006281">
    <property type="term" value="P:DNA repair"/>
    <property type="evidence" value="ECO:0007669"/>
    <property type="project" value="TreeGrafter"/>
</dbReference>
<name>J9G5Z3_9ZZZZ</name>
<comment type="caution">
    <text evidence="5">The sequence shown here is derived from an EMBL/GenBank/DDBJ whole genome shotgun (WGS) entry which is preliminary data.</text>
</comment>
<sequence>MHVENPRTRSDPRVSCIKKSISTVTVKVFLFDLDGTLVDTAPDLVHAANQVRLNRGLPALDEAVLRPMASKGAPGLIGTAFSITPSHPDFPELKQEFLAHYRHNLAQASRPFTGIPNLLEQL</sequence>
<evidence type="ECO:0000313" key="5">
    <source>
        <dbReference type="EMBL" id="EJX02294.1"/>
    </source>
</evidence>
<dbReference type="GO" id="GO:0005829">
    <property type="term" value="C:cytosol"/>
    <property type="evidence" value="ECO:0007669"/>
    <property type="project" value="TreeGrafter"/>
</dbReference>
<evidence type="ECO:0000256" key="4">
    <source>
        <dbReference type="ARBA" id="ARBA00023277"/>
    </source>
</evidence>
<evidence type="ECO:0000256" key="2">
    <source>
        <dbReference type="ARBA" id="ARBA00022801"/>
    </source>
</evidence>
<dbReference type="AlphaFoldDB" id="J9G5Z3"/>
<dbReference type="SUPFAM" id="SSF56784">
    <property type="entry name" value="HAD-like"/>
    <property type="match status" value="1"/>
</dbReference>
<keyword evidence="4" id="KW-0119">Carbohydrate metabolism</keyword>
<dbReference type="EMBL" id="AMCI01002601">
    <property type="protein sequence ID" value="EJX02294.1"/>
    <property type="molecule type" value="Genomic_DNA"/>
</dbReference>
<dbReference type="GO" id="GO:0046872">
    <property type="term" value="F:metal ion binding"/>
    <property type="evidence" value="ECO:0007669"/>
    <property type="project" value="UniProtKB-KW"/>
</dbReference>
<gene>
    <name evidence="5" type="ORF">EVA_09600</name>
</gene>
<dbReference type="InterPro" id="IPR023198">
    <property type="entry name" value="PGP-like_dom2"/>
</dbReference>
<dbReference type="PANTHER" id="PTHR43434">
    <property type="entry name" value="PHOSPHOGLYCOLATE PHOSPHATASE"/>
    <property type="match status" value="1"/>
</dbReference>
<dbReference type="PANTHER" id="PTHR43434:SF23">
    <property type="entry name" value="PHOSPHOGLYCOLATE PHOSPHATASE"/>
    <property type="match status" value="1"/>
</dbReference>
<dbReference type="Pfam" id="PF13419">
    <property type="entry name" value="HAD_2"/>
    <property type="match status" value="1"/>
</dbReference>
<keyword evidence="2" id="KW-0378">Hydrolase</keyword>
<dbReference type="Gene3D" id="3.40.50.1000">
    <property type="entry name" value="HAD superfamily/HAD-like"/>
    <property type="match status" value="1"/>
</dbReference>
<dbReference type="GO" id="GO:0008967">
    <property type="term" value="F:phosphoglycolate phosphatase activity"/>
    <property type="evidence" value="ECO:0007669"/>
    <property type="project" value="TreeGrafter"/>
</dbReference>
<evidence type="ECO:0000256" key="3">
    <source>
        <dbReference type="ARBA" id="ARBA00022842"/>
    </source>
</evidence>
<evidence type="ECO:0000256" key="1">
    <source>
        <dbReference type="ARBA" id="ARBA00022723"/>
    </source>
</evidence>
<protein>
    <submittedName>
        <fullName evidence="5">Phosphoglycolate phosphatase</fullName>
    </submittedName>
</protein>
<dbReference type="Gene3D" id="1.10.150.240">
    <property type="entry name" value="Putative phosphatase, domain 2"/>
    <property type="match status" value="1"/>
</dbReference>
<keyword evidence="1" id="KW-0479">Metal-binding</keyword>